<sequence>MKKLKMIDSINLKWLSFDKKEISLVYNKVGRNNYDSYYSSLYLYISVPNYKGNKG</sequence>
<gene>
    <name evidence="1" type="ORF">IAC58_05735</name>
</gene>
<dbReference type="Proteomes" id="UP000823613">
    <property type="component" value="Unassembled WGS sequence"/>
</dbReference>
<organism evidence="1 2">
    <name type="scientific">Candidatus Onthovivens merdipullorum</name>
    <dbReference type="NCBI Taxonomy" id="2840889"/>
    <lineage>
        <taxon>Bacteria</taxon>
        <taxon>Bacillati</taxon>
        <taxon>Bacillota</taxon>
        <taxon>Bacilli</taxon>
        <taxon>Bacillales</taxon>
        <taxon>Candidatus Onthovivens</taxon>
    </lineage>
</organism>
<reference evidence="1" key="1">
    <citation type="submission" date="2020-10" db="EMBL/GenBank/DDBJ databases">
        <authorList>
            <person name="Gilroy R."/>
        </authorList>
    </citation>
    <scope>NUCLEOTIDE SEQUENCE</scope>
    <source>
        <strain evidence="1">11159</strain>
    </source>
</reference>
<evidence type="ECO:0000313" key="2">
    <source>
        <dbReference type="Proteomes" id="UP000823613"/>
    </source>
</evidence>
<proteinExistence type="predicted"/>
<comment type="caution">
    <text evidence="1">The sequence shown here is derived from an EMBL/GenBank/DDBJ whole genome shotgun (WGS) entry which is preliminary data.</text>
</comment>
<dbReference type="AlphaFoldDB" id="A0A9D9DJN9"/>
<name>A0A9D9DJN9_9BACL</name>
<reference evidence="1" key="2">
    <citation type="journal article" date="2021" name="PeerJ">
        <title>Extensive microbial diversity within the chicken gut microbiome revealed by metagenomics and culture.</title>
        <authorList>
            <person name="Gilroy R."/>
            <person name="Ravi A."/>
            <person name="Getino M."/>
            <person name="Pursley I."/>
            <person name="Horton D.L."/>
            <person name="Alikhan N.F."/>
            <person name="Baker D."/>
            <person name="Gharbi K."/>
            <person name="Hall N."/>
            <person name="Watson M."/>
            <person name="Adriaenssens E.M."/>
            <person name="Foster-Nyarko E."/>
            <person name="Jarju S."/>
            <person name="Secka A."/>
            <person name="Antonio M."/>
            <person name="Oren A."/>
            <person name="Chaudhuri R.R."/>
            <person name="La Ragione R."/>
            <person name="Hildebrand F."/>
            <person name="Pallen M.J."/>
        </authorList>
    </citation>
    <scope>NUCLEOTIDE SEQUENCE</scope>
    <source>
        <strain evidence="1">11159</strain>
    </source>
</reference>
<evidence type="ECO:0000313" key="1">
    <source>
        <dbReference type="EMBL" id="MBO8428023.1"/>
    </source>
</evidence>
<dbReference type="EMBL" id="JADIMY010000116">
    <property type="protein sequence ID" value="MBO8428023.1"/>
    <property type="molecule type" value="Genomic_DNA"/>
</dbReference>
<accession>A0A9D9DJN9</accession>
<protein>
    <submittedName>
        <fullName evidence="1">Uncharacterized protein</fullName>
    </submittedName>
</protein>